<dbReference type="EMBL" id="QPKB01000006">
    <property type="protein sequence ID" value="RWR87741.1"/>
    <property type="molecule type" value="Genomic_DNA"/>
</dbReference>
<dbReference type="Gene3D" id="3.30.465.10">
    <property type="match status" value="1"/>
</dbReference>
<dbReference type="Pfam" id="PF01565">
    <property type="entry name" value="FAD_binding_4"/>
    <property type="match status" value="1"/>
</dbReference>
<organism evidence="2 3">
    <name type="scientific">Cinnamomum micranthum f. kanehirae</name>
    <dbReference type="NCBI Taxonomy" id="337451"/>
    <lineage>
        <taxon>Eukaryota</taxon>
        <taxon>Viridiplantae</taxon>
        <taxon>Streptophyta</taxon>
        <taxon>Embryophyta</taxon>
        <taxon>Tracheophyta</taxon>
        <taxon>Spermatophyta</taxon>
        <taxon>Magnoliopsida</taxon>
        <taxon>Magnoliidae</taxon>
        <taxon>Laurales</taxon>
        <taxon>Lauraceae</taxon>
        <taxon>Cinnamomum</taxon>
    </lineage>
</organism>
<dbReference type="AlphaFoldDB" id="A0A3S3N3T2"/>
<comment type="caution">
    <text evidence="2">The sequence shown here is derived from an EMBL/GenBank/DDBJ whole genome shotgun (WGS) entry which is preliminary data.</text>
</comment>
<reference evidence="2 3" key="1">
    <citation type="journal article" date="2019" name="Nat. Plants">
        <title>Stout camphor tree genome fills gaps in understanding of flowering plant genome evolution.</title>
        <authorList>
            <person name="Chaw S.M."/>
            <person name="Liu Y.C."/>
            <person name="Wu Y.W."/>
            <person name="Wang H.Y."/>
            <person name="Lin C.I."/>
            <person name="Wu C.S."/>
            <person name="Ke H.M."/>
            <person name="Chang L.Y."/>
            <person name="Hsu C.Y."/>
            <person name="Yang H.T."/>
            <person name="Sudianto E."/>
            <person name="Hsu M.H."/>
            <person name="Wu K.P."/>
            <person name="Wang L.N."/>
            <person name="Leebens-Mack J.H."/>
            <person name="Tsai I.J."/>
        </authorList>
    </citation>
    <scope>NUCLEOTIDE SEQUENCE [LARGE SCALE GENOMIC DNA]</scope>
    <source>
        <strain evidence="3">cv. Chaw 1501</strain>
        <tissue evidence="2">Young leaves</tissue>
    </source>
</reference>
<dbReference type="STRING" id="337451.A0A3S3N3T2"/>
<name>A0A3S3N3T2_9MAGN</name>
<dbReference type="InterPro" id="IPR016169">
    <property type="entry name" value="FAD-bd_PCMH_sub2"/>
</dbReference>
<keyword evidence="3" id="KW-1185">Reference proteome</keyword>
<gene>
    <name evidence="2" type="ORF">CKAN_01669700</name>
</gene>
<dbReference type="SUPFAM" id="SSF56176">
    <property type="entry name" value="FAD-binding/transporter-associated domain-like"/>
    <property type="match status" value="1"/>
</dbReference>
<protein>
    <submittedName>
        <fullName evidence="2">FAD linked oxidase</fullName>
    </submittedName>
</protein>
<feature type="domain" description="FAD-binding PCMH-type" evidence="1">
    <location>
        <begin position="1"/>
        <end position="120"/>
    </location>
</feature>
<proteinExistence type="predicted"/>
<dbReference type="GO" id="GO:0071949">
    <property type="term" value="F:FAD binding"/>
    <property type="evidence" value="ECO:0007669"/>
    <property type="project" value="InterPro"/>
</dbReference>
<dbReference type="PROSITE" id="PS51387">
    <property type="entry name" value="FAD_PCMH"/>
    <property type="match status" value="1"/>
</dbReference>
<dbReference type="OrthoDB" id="407275at2759"/>
<evidence type="ECO:0000313" key="2">
    <source>
        <dbReference type="EMBL" id="RWR87741.1"/>
    </source>
</evidence>
<dbReference type="Gene3D" id="3.40.462.20">
    <property type="match status" value="1"/>
</dbReference>
<dbReference type="InterPro" id="IPR036318">
    <property type="entry name" value="FAD-bd_PCMH-like_sf"/>
</dbReference>
<dbReference type="PANTHER" id="PTHR32448">
    <property type="entry name" value="OS08G0158400 PROTEIN"/>
    <property type="match status" value="1"/>
</dbReference>
<dbReference type="Proteomes" id="UP000283530">
    <property type="component" value="Unassembled WGS sequence"/>
</dbReference>
<dbReference type="InterPro" id="IPR006094">
    <property type="entry name" value="Oxid_FAD_bind_N"/>
</dbReference>
<accession>A0A3S3N3T2</accession>
<evidence type="ECO:0000313" key="3">
    <source>
        <dbReference type="Proteomes" id="UP000283530"/>
    </source>
</evidence>
<dbReference type="InterPro" id="IPR016166">
    <property type="entry name" value="FAD-bd_PCMH"/>
</dbReference>
<sequence>MMNLNRVDIDIDSLTAWVEAGATLGETYHAIAMCSTLHGFSAGSCLTVGIGGHISGGGFGLLSRKHGLAADNVVDAVLVNSNGQFLDRKLMGEDVFWTIRGGGGSVWGAVYAWKIKLLPVLEIVTGFIVSRPGVRSQVTNLVHKWQLVAPQLEDGFYLSVFDGANLPKTKTIGISATFKGLYLGPKTSMLSILDRLFPELGCSRENAKRCPGSNLFSTSPALKMAAQLMH</sequence>
<evidence type="ECO:0000259" key="1">
    <source>
        <dbReference type="PROSITE" id="PS51387"/>
    </source>
</evidence>